<evidence type="ECO:0000256" key="1">
    <source>
        <dbReference type="SAM" id="MobiDB-lite"/>
    </source>
</evidence>
<dbReference type="EMBL" id="KB446560">
    <property type="protein sequence ID" value="EME81469.1"/>
    <property type="molecule type" value="Genomic_DNA"/>
</dbReference>
<dbReference type="GeneID" id="19336667"/>
<reference evidence="2 3" key="1">
    <citation type="journal article" date="2012" name="PLoS Pathog.">
        <title>Diverse lifestyles and strategies of plant pathogenesis encoded in the genomes of eighteen Dothideomycetes fungi.</title>
        <authorList>
            <person name="Ohm R.A."/>
            <person name="Feau N."/>
            <person name="Henrissat B."/>
            <person name="Schoch C.L."/>
            <person name="Horwitz B.A."/>
            <person name="Barry K.W."/>
            <person name="Condon B.J."/>
            <person name="Copeland A.C."/>
            <person name="Dhillon B."/>
            <person name="Glaser F."/>
            <person name="Hesse C.N."/>
            <person name="Kosti I."/>
            <person name="LaButti K."/>
            <person name="Lindquist E.A."/>
            <person name="Lucas S."/>
            <person name="Salamov A.A."/>
            <person name="Bradshaw R.E."/>
            <person name="Ciuffetti L."/>
            <person name="Hamelin R.C."/>
            <person name="Kema G.H.J."/>
            <person name="Lawrence C."/>
            <person name="Scott J.A."/>
            <person name="Spatafora J.W."/>
            <person name="Turgeon B.G."/>
            <person name="de Wit P.J.G.M."/>
            <person name="Zhong S."/>
            <person name="Goodwin S.B."/>
            <person name="Grigoriev I.V."/>
        </authorList>
    </citation>
    <scope>NUCLEOTIDE SEQUENCE [LARGE SCALE GENOMIC DNA]</scope>
    <source>
        <strain evidence="2 3">CIRAD86</strain>
    </source>
</reference>
<sequence>MASASGAGTFFSSSGSSSWPQTGIGNFEGERGGKEIEATIMALRAISPPRRTISQHCRSPGQRRACECVGGDLTNSSEDVSLHVWEVGRGVGVGQDVGSLRPAL</sequence>
<feature type="region of interest" description="Disordered" evidence="1">
    <location>
        <begin position="1"/>
        <end position="31"/>
    </location>
</feature>
<evidence type="ECO:0000313" key="2">
    <source>
        <dbReference type="EMBL" id="EME81469.1"/>
    </source>
</evidence>
<dbReference type="HOGENOM" id="CLU_2251242_0_0_1"/>
<name>M2ZQW5_PSEFD</name>
<dbReference type="KEGG" id="pfj:MYCFIDRAFT_208359"/>
<keyword evidence="3" id="KW-1185">Reference proteome</keyword>
<gene>
    <name evidence="2" type="ORF">MYCFIDRAFT_208359</name>
</gene>
<evidence type="ECO:0000313" key="3">
    <source>
        <dbReference type="Proteomes" id="UP000016932"/>
    </source>
</evidence>
<dbReference type="VEuPathDB" id="FungiDB:MYCFIDRAFT_208359"/>
<feature type="compositionally biased region" description="Low complexity" evidence="1">
    <location>
        <begin position="1"/>
        <end position="18"/>
    </location>
</feature>
<accession>M2ZQW5</accession>
<protein>
    <submittedName>
        <fullName evidence="2">Uncharacterized protein</fullName>
    </submittedName>
</protein>
<dbReference type="Proteomes" id="UP000016932">
    <property type="component" value="Unassembled WGS sequence"/>
</dbReference>
<organism evidence="2 3">
    <name type="scientific">Pseudocercospora fijiensis (strain CIRAD86)</name>
    <name type="common">Black leaf streak disease fungus</name>
    <name type="synonym">Mycosphaerella fijiensis</name>
    <dbReference type="NCBI Taxonomy" id="383855"/>
    <lineage>
        <taxon>Eukaryota</taxon>
        <taxon>Fungi</taxon>
        <taxon>Dikarya</taxon>
        <taxon>Ascomycota</taxon>
        <taxon>Pezizomycotina</taxon>
        <taxon>Dothideomycetes</taxon>
        <taxon>Dothideomycetidae</taxon>
        <taxon>Mycosphaerellales</taxon>
        <taxon>Mycosphaerellaceae</taxon>
        <taxon>Pseudocercospora</taxon>
    </lineage>
</organism>
<dbReference type="RefSeq" id="XP_007928649.1">
    <property type="nucleotide sequence ID" value="XM_007930458.1"/>
</dbReference>
<proteinExistence type="predicted"/>
<dbReference type="AlphaFoldDB" id="M2ZQW5"/>